<dbReference type="Gene3D" id="3.30.460.20">
    <property type="entry name" value="CorA soluble domain-like"/>
    <property type="match status" value="1"/>
</dbReference>
<evidence type="ECO:0000313" key="1">
    <source>
        <dbReference type="EMBL" id="ACL95338.1"/>
    </source>
</evidence>
<dbReference type="GeneID" id="7331421"/>
<name>A0A0H3C900_CAUVN</name>
<dbReference type="PATRIC" id="fig|565050.3.peg.1834"/>
<keyword evidence="2" id="KW-1185">Reference proteome</keyword>
<dbReference type="RefSeq" id="YP_002517246.1">
    <property type="nucleotide sequence ID" value="NC_011916.1"/>
</dbReference>
<gene>
    <name evidence="1" type="ordered locus">CCNA_01873</name>
</gene>
<evidence type="ECO:0000313" key="2">
    <source>
        <dbReference type="Proteomes" id="UP000001364"/>
    </source>
</evidence>
<dbReference type="RefSeq" id="WP_010919663.1">
    <property type="nucleotide sequence ID" value="NC_011916.1"/>
</dbReference>
<dbReference type="KEGG" id="ccs:CCNA_01873"/>
<dbReference type="SUPFAM" id="SSF143865">
    <property type="entry name" value="CorA soluble domain-like"/>
    <property type="match status" value="1"/>
</dbReference>
<protein>
    <submittedName>
        <fullName evidence="1">Magnesium and cobalt transport protein corA</fullName>
    </submittedName>
</protein>
<proteinExistence type="predicted"/>
<dbReference type="AlphaFoldDB" id="A0A0H3C900"/>
<dbReference type="Proteomes" id="UP000001364">
    <property type="component" value="Chromosome"/>
</dbReference>
<accession>A0A0H3C900</accession>
<organism evidence="1 2">
    <name type="scientific">Caulobacter vibrioides (strain NA1000 / CB15N)</name>
    <name type="common">Caulobacter crescentus</name>
    <dbReference type="NCBI Taxonomy" id="565050"/>
    <lineage>
        <taxon>Bacteria</taxon>
        <taxon>Pseudomonadati</taxon>
        <taxon>Pseudomonadota</taxon>
        <taxon>Alphaproteobacteria</taxon>
        <taxon>Caulobacterales</taxon>
        <taxon>Caulobacteraceae</taxon>
        <taxon>Caulobacter</taxon>
    </lineage>
</organism>
<reference evidence="1 2" key="1">
    <citation type="journal article" date="2010" name="J. Bacteriol.">
        <title>The genetic basis of laboratory adaptation in Caulobacter crescentus.</title>
        <authorList>
            <person name="Marks M.E."/>
            <person name="Castro-Rojas C.M."/>
            <person name="Teiling C."/>
            <person name="Du L."/>
            <person name="Kapatral V."/>
            <person name="Walunas T.L."/>
            <person name="Crosson S."/>
        </authorList>
    </citation>
    <scope>NUCLEOTIDE SEQUENCE [LARGE SCALE GENOMIC DNA]</scope>
    <source>
        <strain evidence="2">NA1000 / CB15N</strain>
    </source>
</reference>
<dbReference type="HOGENOM" id="CLU_2631693_0_0_5"/>
<dbReference type="InterPro" id="IPR045861">
    <property type="entry name" value="CorA_cytoplasmic_dom"/>
</dbReference>
<sequence>MRRATRSGAAFAYVDGKRMREVSLDPESLTPRDREFLWIGLLEPDEAELRVLQTQFDPHPLAVEDALKAHRCHAQAR</sequence>
<dbReference type="EMBL" id="CP001340">
    <property type="protein sequence ID" value="ACL95338.1"/>
    <property type="molecule type" value="Genomic_DNA"/>
</dbReference>
<dbReference type="OrthoDB" id="9803416at2"/>